<keyword evidence="4" id="KW-1185">Reference proteome</keyword>
<organism evidence="3 4">
    <name type="scientific">Saccharomycopsis crataegensis</name>
    <dbReference type="NCBI Taxonomy" id="43959"/>
    <lineage>
        <taxon>Eukaryota</taxon>
        <taxon>Fungi</taxon>
        <taxon>Dikarya</taxon>
        <taxon>Ascomycota</taxon>
        <taxon>Saccharomycotina</taxon>
        <taxon>Saccharomycetes</taxon>
        <taxon>Saccharomycopsidaceae</taxon>
        <taxon>Saccharomycopsis</taxon>
    </lineage>
</organism>
<dbReference type="Proteomes" id="UP001360560">
    <property type="component" value="Unassembled WGS sequence"/>
</dbReference>
<dbReference type="InterPro" id="IPR008278">
    <property type="entry name" value="4-PPantetheinyl_Trfase_dom"/>
</dbReference>
<proteinExistence type="predicted"/>
<name>A0AAV5QSY9_9ASCO</name>
<dbReference type="GO" id="GO:0000287">
    <property type="term" value="F:magnesium ion binding"/>
    <property type="evidence" value="ECO:0007669"/>
    <property type="project" value="InterPro"/>
</dbReference>
<evidence type="ECO:0000313" key="3">
    <source>
        <dbReference type="EMBL" id="GMM37826.1"/>
    </source>
</evidence>
<comment type="caution">
    <text evidence="3">The sequence shown here is derived from an EMBL/GenBank/DDBJ whole genome shotgun (WGS) entry which is preliminary data.</text>
</comment>
<dbReference type="RefSeq" id="XP_064854822.1">
    <property type="nucleotide sequence ID" value="XM_064998750.1"/>
</dbReference>
<dbReference type="SUPFAM" id="SSF56214">
    <property type="entry name" value="4'-phosphopantetheinyl transferase"/>
    <property type="match status" value="1"/>
</dbReference>
<dbReference type="GO" id="GO:0008897">
    <property type="term" value="F:holo-[acyl-carrier-protein] synthase activity"/>
    <property type="evidence" value="ECO:0007669"/>
    <property type="project" value="InterPro"/>
</dbReference>
<dbReference type="EMBL" id="BTFZ01000012">
    <property type="protein sequence ID" value="GMM37826.1"/>
    <property type="molecule type" value="Genomic_DNA"/>
</dbReference>
<accession>A0AAV5QSY9</accession>
<protein>
    <recommendedName>
        <fullName evidence="2">4'-phosphopantetheinyl transferase domain-containing protein</fullName>
    </recommendedName>
</protein>
<gene>
    <name evidence="3" type="ORF">DASC09_051510</name>
</gene>
<dbReference type="AlphaFoldDB" id="A0AAV5QSY9"/>
<reference evidence="3 4" key="1">
    <citation type="journal article" date="2023" name="Elife">
        <title>Identification of key yeast species and microbe-microbe interactions impacting larval growth of Drosophila in the wild.</title>
        <authorList>
            <person name="Mure A."/>
            <person name="Sugiura Y."/>
            <person name="Maeda R."/>
            <person name="Honda K."/>
            <person name="Sakurai N."/>
            <person name="Takahashi Y."/>
            <person name="Watada M."/>
            <person name="Katoh T."/>
            <person name="Gotoh A."/>
            <person name="Gotoh Y."/>
            <person name="Taniguchi I."/>
            <person name="Nakamura K."/>
            <person name="Hayashi T."/>
            <person name="Katayama T."/>
            <person name="Uemura T."/>
            <person name="Hattori Y."/>
        </authorList>
    </citation>
    <scope>NUCLEOTIDE SEQUENCE [LARGE SCALE GENOMIC DNA]</scope>
    <source>
        <strain evidence="3 4">SC-9</strain>
    </source>
</reference>
<evidence type="ECO:0000259" key="2">
    <source>
        <dbReference type="Pfam" id="PF01648"/>
    </source>
</evidence>
<feature type="domain" description="4'-phosphopantetheinyl transferase" evidence="2">
    <location>
        <begin position="7"/>
        <end position="123"/>
    </location>
</feature>
<evidence type="ECO:0000256" key="1">
    <source>
        <dbReference type="ARBA" id="ARBA00022679"/>
    </source>
</evidence>
<dbReference type="GeneID" id="90075801"/>
<dbReference type="Pfam" id="PF01648">
    <property type="entry name" value="ACPS"/>
    <property type="match status" value="1"/>
</dbReference>
<sequence>MSRQVLGLGNDVVNIQRFRNILVHHGINSSYVKRLTQRILNERHEYPRFASLLPKGISGEISGDKIDSSTLHRCCQILAGSWASKEALFKSLDPHHQKHFVFKNWYKWNDENGKPNIQIDRSVAPSDNMTEDQFMLSISHDGDMLIATVLRIGNVELPDR</sequence>
<dbReference type="Gene3D" id="3.90.470.20">
    <property type="entry name" value="4'-phosphopantetheinyl transferase domain"/>
    <property type="match status" value="1"/>
</dbReference>
<dbReference type="InterPro" id="IPR037143">
    <property type="entry name" value="4-PPantetheinyl_Trfase_dom_sf"/>
</dbReference>
<evidence type="ECO:0000313" key="4">
    <source>
        <dbReference type="Proteomes" id="UP001360560"/>
    </source>
</evidence>
<keyword evidence="1" id="KW-0808">Transferase</keyword>